<organism evidence="1 2">
    <name type="scientific">Sphingomonas quercus</name>
    <dbReference type="NCBI Taxonomy" id="2842451"/>
    <lineage>
        <taxon>Bacteria</taxon>
        <taxon>Pseudomonadati</taxon>
        <taxon>Pseudomonadota</taxon>
        <taxon>Alphaproteobacteria</taxon>
        <taxon>Sphingomonadales</taxon>
        <taxon>Sphingomonadaceae</taxon>
        <taxon>Sphingomonas</taxon>
    </lineage>
</organism>
<dbReference type="Proteomes" id="UP000776276">
    <property type="component" value="Unassembled WGS sequence"/>
</dbReference>
<proteinExistence type="predicted"/>
<gene>
    <name evidence="1" type="ORF">KOF26_07200</name>
</gene>
<evidence type="ECO:0000313" key="1">
    <source>
        <dbReference type="EMBL" id="MBU3077653.1"/>
    </source>
</evidence>
<dbReference type="EMBL" id="JAHKRT010000003">
    <property type="protein sequence ID" value="MBU3077653.1"/>
    <property type="molecule type" value="Genomic_DNA"/>
</dbReference>
<keyword evidence="2" id="KW-1185">Reference proteome</keyword>
<name>A0ABS6BH77_9SPHN</name>
<sequence>MIFHKLLGRHTADLKASHWEKGYFISHCTTCGREMIKEPGLPWQITGRGA</sequence>
<comment type="caution">
    <text evidence="1">The sequence shown here is derived from an EMBL/GenBank/DDBJ whole genome shotgun (WGS) entry which is preliminary data.</text>
</comment>
<dbReference type="RefSeq" id="WP_216322454.1">
    <property type="nucleotide sequence ID" value="NZ_JAHKRT010000003.1"/>
</dbReference>
<protein>
    <submittedName>
        <fullName evidence="1">Uncharacterized protein</fullName>
    </submittedName>
</protein>
<accession>A0ABS6BH77</accession>
<evidence type="ECO:0000313" key="2">
    <source>
        <dbReference type="Proteomes" id="UP000776276"/>
    </source>
</evidence>
<reference evidence="1 2" key="1">
    <citation type="submission" date="2021-06" db="EMBL/GenBank/DDBJ databases">
        <title>Sphingomonas sp. XMGL2, whole genome shotgun sequencing project.</title>
        <authorList>
            <person name="Zhao G."/>
            <person name="Shen L."/>
        </authorList>
    </citation>
    <scope>NUCLEOTIDE SEQUENCE [LARGE SCALE GENOMIC DNA]</scope>
    <source>
        <strain evidence="1 2">XMGL2</strain>
    </source>
</reference>